<feature type="signal peptide" evidence="2">
    <location>
        <begin position="1"/>
        <end position="28"/>
    </location>
</feature>
<keyword evidence="2" id="KW-0732">Signal</keyword>
<reference evidence="4" key="1">
    <citation type="submission" date="2021-04" db="EMBL/GenBank/DDBJ databases">
        <authorList>
            <consortium name="Molecular Ecology Group"/>
        </authorList>
    </citation>
    <scope>NUCLEOTIDE SEQUENCE</scope>
</reference>
<protein>
    <recommendedName>
        <fullName evidence="3">Insulin-like domain-containing protein</fullName>
    </recommendedName>
</protein>
<feature type="domain" description="Insulin-like" evidence="3">
    <location>
        <begin position="43"/>
        <end position="123"/>
    </location>
</feature>
<evidence type="ECO:0000256" key="2">
    <source>
        <dbReference type="SAM" id="SignalP"/>
    </source>
</evidence>
<proteinExistence type="inferred from homology"/>
<keyword evidence="5" id="KW-1185">Reference proteome</keyword>
<dbReference type="InterPro" id="IPR036438">
    <property type="entry name" value="Insulin-like_sf"/>
</dbReference>
<dbReference type="GO" id="GO:0005576">
    <property type="term" value="C:extracellular region"/>
    <property type="evidence" value="ECO:0007669"/>
    <property type="project" value="InterPro"/>
</dbReference>
<dbReference type="SUPFAM" id="SSF56994">
    <property type="entry name" value="Insulin-like"/>
    <property type="match status" value="1"/>
</dbReference>
<dbReference type="InterPro" id="IPR016179">
    <property type="entry name" value="Insulin-like"/>
</dbReference>
<dbReference type="Proteomes" id="UP000678393">
    <property type="component" value="Unassembled WGS sequence"/>
</dbReference>
<dbReference type="InterPro" id="IPR022352">
    <property type="entry name" value="Ins/IGF/rlx"/>
</dbReference>
<dbReference type="SMART" id="SM00078">
    <property type="entry name" value="IlGF"/>
    <property type="match status" value="1"/>
</dbReference>
<dbReference type="PRINTS" id="PR00276">
    <property type="entry name" value="INSULINFAMLY"/>
</dbReference>
<dbReference type="PIRSF" id="PIRSF018431">
    <property type="entry name" value="Molluscan_insulin_rel_peptide"/>
    <property type="match status" value="1"/>
</dbReference>
<dbReference type="GO" id="GO:0030133">
    <property type="term" value="C:transport vesicle"/>
    <property type="evidence" value="ECO:0007669"/>
    <property type="project" value="UniProtKB-SubCell"/>
</dbReference>
<evidence type="ECO:0000256" key="1">
    <source>
        <dbReference type="ARBA" id="ARBA00009034"/>
    </source>
</evidence>
<dbReference type="OrthoDB" id="6139049at2759"/>
<dbReference type="GO" id="GO:0005179">
    <property type="term" value="F:hormone activity"/>
    <property type="evidence" value="ECO:0007669"/>
    <property type="project" value="InterPro"/>
</dbReference>
<sequence>MFPNLVLSRACLFTLILTLVQHVGITEANHERVCDYRSRPHDNGLCGSNLADMLRLLCSMNSNHFTKYIVKRQTEKSLDDSLRNIMLNKKDALSYLAKRETSGSIICECCYHQCHVMELLQYCDLPSVITNYGGRQANNRRAALTS</sequence>
<comment type="similarity">
    <text evidence="1">Belongs to the insulin family.</text>
</comment>
<dbReference type="AlphaFoldDB" id="A0A8S4A769"/>
<name>A0A8S4A769_9EUPU</name>
<dbReference type="EMBL" id="CAJHNH020008474">
    <property type="protein sequence ID" value="CAG5135945.1"/>
    <property type="molecule type" value="Genomic_DNA"/>
</dbReference>
<evidence type="ECO:0000259" key="3">
    <source>
        <dbReference type="SMART" id="SM00078"/>
    </source>
</evidence>
<organism evidence="4 5">
    <name type="scientific">Candidula unifasciata</name>
    <dbReference type="NCBI Taxonomy" id="100452"/>
    <lineage>
        <taxon>Eukaryota</taxon>
        <taxon>Metazoa</taxon>
        <taxon>Spiralia</taxon>
        <taxon>Lophotrochozoa</taxon>
        <taxon>Mollusca</taxon>
        <taxon>Gastropoda</taxon>
        <taxon>Heterobranchia</taxon>
        <taxon>Euthyneura</taxon>
        <taxon>Panpulmonata</taxon>
        <taxon>Eupulmonata</taxon>
        <taxon>Stylommatophora</taxon>
        <taxon>Helicina</taxon>
        <taxon>Helicoidea</taxon>
        <taxon>Geomitridae</taxon>
        <taxon>Candidula</taxon>
    </lineage>
</organism>
<evidence type="ECO:0000313" key="4">
    <source>
        <dbReference type="EMBL" id="CAG5135945.1"/>
    </source>
</evidence>
<feature type="chain" id="PRO_5035913033" description="Insulin-like domain-containing protein" evidence="2">
    <location>
        <begin position="29"/>
        <end position="146"/>
    </location>
</feature>
<gene>
    <name evidence="4" type="ORF">CUNI_LOCUS21503</name>
</gene>
<dbReference type="Gene3D" id="1.10.100.10">
    <property type="entry name" value="Insulin-like"/>
    <property type="match status" value="1"/>
</dbReference>
<comment type="caution">
    <text evidence="4">The sequence shown here is derived from an EMBL/GenBank/DDBJ whole genome shotgun (WGS) entry which is preliminary data.</text>
</comment>
<accession>A0A8S4A769</accession>
<evidence type="ECO:0000313" key="5">
    <source>
        <dbReference type="Proteomes" id="UP000678393"/>
    </source>
</evidence>
<dbReference type="Pfam" id="PF00049">
    <property type="entry name" value="Insulin"/>
    <property type="match status" value="1"/>
</dbReference>